<dbReference type="AlphaFoldDB" id="A0A380BZM8"/>
<keyword evidence="9 13" id="KW-1133">Transmembrane helix</keyword>
<sequence length="873" mass="98107">MQGNQAKQQSNRLPWLPSWLKRLPVKFALSQLLISALIVISTVLVLLSIQRNQLLSQQRALNQSYGQVVTARLQEVTSQIESLVSTMANLGALYRSNGTALKASIESVLELETQKEMITGGGIWPEPRAFEPGRILDSLFWYRDSYGKLQQLNSYNEQPQQRYHNEDWYKPTRFFPADRTFWSSAYRDPYTAEAMVTASVPIWQDHEFIGAATVDISLGGLNRFFRGALKDLSGYVFALDYRNHLLASPWEDELLDSTLEKPLSLDNFQRLERLFPEFQSVGEALRSADQVLIQEANQHKAFSSQQLKSLMGERDEIEAALLATIINNSAREWPANAKLLLTQELTRDPLLNEPALVSVFLMPKTYWKIVIVTPLSSLKEDATLIAGKVGIYLVAIQLLALLLLFLVQHRLFIKPISRMVAALRENNPARLELDARDREDELGMLAGSFISRTRQLETAMASLDASNLALEQQLEVQHNAQQILKTRTEQLNALMNHSQNIIYIKDLTGQYTLVNDKYCEITAHERAQFIGADDNQVFPLGLAQIYQANDQRVVSNQSPFCSEEPIATPLGDVLYQVTRFPIRDEFGELCGIGAIAFDLSSHKRQEQQLGQALELQADINKRNSRTLQQQQQQIAQLEGQLQQAQSKSQLLSLSSTLMKEQELQLPRLLAQLVADLSADFDQLGASLFETESTEVLNQSKELILLGSARLRHLLALVNYPQTEVKTLHLDEFVTHLQALMAPQFAAANVEMKLAIADKLLPGAKPWQLLLLFYPLLSNILHHAFTHQSANALITIEADKLDERHLEVTVTDNGSGISQETLARIEQSASQSGTGTLSRLQSYVRLKLLGEMTISSQEGDGCCVRLLLPLESIE</sequence>
<evidence type="ECO:0000256" key="13">
    <source>
        <dbReference type="SAM" id="Phobius"/>
    </source>
</evidence>
<evidence type="ECO:0000256" key="8">
    <source>
        <dbReference type="ARBA" id="ARBA00022840"/>
    </source>
</evidence>
<evidence type="ECO:0000256" key="5">
    <source>
        <dbReference type="ARBA" id="ARBA00022692"/>
    </source>
</evidence>
<evidence type="ECO:0000256" key="9">
    <source>
        <dbReference type="ARBA" id="ARBA00022989"/>
    </source>
</evidence>
<dbReference type="GO" id="GO:0004673">
    <property type="term" value="F:protein histidine kinase activity"/>
    <property type="evidence" value="ECO:0007669"/>
    <property type="project" value="UniProtKB-EC"/>
</dbReference>
<dbReference type="GO" id="GO:0000156">
    <property type="term" value="F:phosphorelay response regulator activity"/>
    <property type="evidence" value="ECO:0007669"/>
    <property type="project" value="TreeGrafter"/>
</dbReference>
<dbReference type="Gene3D" id="6.10.340.10">
    <property type="match status" value="1"/>
</dbReference>
<evidence type="ECO:0000256" key="6">
    <source>
        <dbReference type="ARBA" id="ARBA00022741"/>
    </source>
</evidence>
<dbReference type="GO" id="GO:0007234">
    <property type="term" value="P:osmosensory signaling via phosphorelay pathway"/>
    <property type="evidence" value="ECO:0007669"/>
    <property type="project" value="TreeGrafter"/>
</dbReference>
<dbReference type="SUPFAM" id="SSF55785">
    <property type="entry name" value="PYP-like sensor domain (PAS domain)"/>
    <property type="match status" value="1"/>
</dbReference>
<evidence type="ECO:0000256" key="11">
    <source>
        <dbReference type="ARBA" id="ARBA00023136"/>
    </source>
</evidence>
<dbReference type="InterPro" id="IPR005467">
    <property type="entry name" value="His_kinase_dom"/>
</dbReference>
<evidence type="ECO:0000256" key="12">
    <source>
        <dbReference type="SAM" id="Coils"/>
    </source>
</evidence>
<evidence type="ECO:0000313" key="15">
    <source>
        <dbReference type="EMBL" id="SUJ08842.1"/>
    </source>
</evidence>
<accession>A0A380BZM8</accession>
<dbReference type="InterPro" id="IPR003594">
    <property type="entry name" value="HATPase_dom"/>
</dbReference>
<comment type="subcellular location">
    <subcellularLocation>
        <location evidence="2">Membrane</location>
        <topology evidence="2">Multi-pass membrane protein</topology>
    </subcellularLocation>
</comment>
<feature type="transmembrane region" description="Helical" evidence="13">
    <location>
        <begin position="27"/>
        <end position="49"/>
    </location>
</feature>
<dbReference type="Pfam" id="PF08448">
    <property type="entry name" value="PAS_4"/>
    <property type="match status" value="1"/>
</dbReference>
<comment type="catalytic activity">
    <reaction evidence="1">
        <text>ATP + protein L-histidine = ADP + protein N-phospho-L-histidine.</text>
        <dbReference type="EC" id="2.7.13.3"/>
    </reaction>
</comment>
<dbReference type="SMART" id="SM00091">
    <property type="entry name" value="PAS"/>
    <property type="match status" value="1"/>
</dbReference>
<name>A0A380BZM8_9GAMM</name>
<dbReference type="PANTHER" id="PTHR42878">
    <property type="entry name" value="TWO-COMPONENT HISTIDINE KINASE"/>
    <property type="match status" value="1"/>
</dbReference>
<keyword evidence="5 13" id="KW-0812">Transmembrane</keyword>
<keyword evidence="7" id="KW-0418">Kinase</keyword>
<evidence type="ECO:0000259" key="14">
    <source>
        <dbReference type="PROSITE" id="PS50109"/>
    </source>
</evidence>
<organism evidence="15 16">
    <name type="scientific">Shewanella algae</name>
    <dbReference type="NCBI Taxonomy" id="38313"/>
    <lineage>
        <taxon>Bacteria</taxon>
        <taxon>Pseudomonadati</taxon>
        <taxon>Pseudomonadota</taxon>
        <taxon>Gammaproteobacteria</taxon>
        <taxon>Alteromonadales</taxon>
        <taxon>Shewanellaceae</taxon>
        <taxon>Shewanella</taxon>
    </lineage>
</organism>
<dbReference type="CDD" id="cd00130">
    <property type="entry name" value="PAS"/>
    <property type="match status" value="1"/>
</dbReference>
<dbReference type="Gene3D" id="3.30.450.20">
    <property type="entry name" value="PAS domain"/>
    <property type="match status" value="2"/>
</dbReference>
<feature type="domain" description="Histidine kinase" evidence="14">
    <location>
        <begin position="658"/>
        <end position="871"/>
    </location>
</feature>
<keyword evidence="10" id="KW-0902">Two-component regulatory system</keyword>
<dbReference type="RefSeq" id="WP_115390442.1">
    <property type="nucleotide sequence ID" value="NZ_JADZHC010000046.1"/>
</dbReference>
<dbReference type="InterPro" id="IPR035965">
    <property type="entry name" value="PAS-like_dom_sf"/>
</dbReference>
<dbReference type="Gene3D" id="3.30.565.10">
    <property type="entry name" value="Histidine kinase-like ATPase, C-terminal domain"/>
    <property type="match status" value="1"/>
</dbReference>
<feature type="transmembrane region" description="Helical" evidence="13">
    <location>
        <begin position="389"/>
        <end position="407"/>
    </location>
</feature>
<proteinExistence type="predicted"/>
<dbReference type="EMBL" id="UGYO01000002">
    <property type="protein sequence ID" value="SUJ08842.1"/>
    <property type="molecule type" value="Genomic_DNA"/>
</dbReference>
<evidence type="ECO:0000256" key="3">
    <source>
        <dbReference type="ARBA" id="ARBA00012438"/>
    </source>
</evidence>
<keyword evidence="6" id="KW-0547">Nucleotide-binding</keyword>
<evidence type="ECO:0000256" key="2">
    <source>
        <dbReference type="ARBA" id="ARBA00004141"/>
    </source>
</evidence>
<evidence type="ECO:0000256" key="1">
    <source>
        <dbReference type="ARBA" id="ARBA00000085"/>
    </source>
</evidence>
<protein>
    <recommendedName>
        <fullName evidence="3">histidine kinase</fullName>
        <ecNumber evidence="3">2.7.13.3</ecNumber>
    </recommendedName>
</protein>
<dbReference type="CDD" id="cd12913">
    <property type="entry name" value="PDC1_MCP_like"/>
    <property type="match status" value="1"/>
</dbReference>
<evidence type="ECO:0000256" key="7">
    <source>
        <dbReference type="ARBA" id="ARBA00022777"/>
    </source>
</evidence>
<dbReference type="NCBIfam" id="TIGR00229">
    <property type="entry name" value="sensory_box"/>
    <property type="match status" value="1"/>
</dbReference>
<gene>
    <name evidence="15" type="ORF">NCTC10738_04116</name>
</gene>
<dbReference type="Proteomes" id="UP000254069">
    <property type="component" value="Unassembled WGS sequence"/>
</dbReference>
<dbReference type="Pfam" id="PF02518">
    <property type="entry name" value="HATPase_c"/>
    <property type="match status" value="1"/>
</dbReference>
<dbReference type="PANTHER" id="PTHR42878:SF7">
    <property type="entry name" value="SENSOR HISTIDINE KINASE GLRK"/>
    <property type="match status" value="1"/>
</dbReference>
<keyword evidence="4" id="KW-0808">Transferase</keyword>
<feature type="coiled-coil region" evidence="12">
    <location>
        <begin position="620"/>
        <end position="654"/>
    </location>
</feature>
<dbReference type="PROSITE" id="PS50109">
    <property type="entry name" value="HIS_KIN"/>
    <property type="match status" value="1"/>
</dbReference>
<keyword evidence="8" id="KW-0067">ATP-binding</keyword>
<evidence type="ECO:0000313" key="16">
    <source>
        <dbReference type="Proteomes" id="UP000254069"/>
    </source>
</evidence>
<keyword evidence="11 13" id="KW-0472">Membrane</keyword>
<dbReference type="InterPro" id="IPR000014">
    <property type="entry name" value="PAS"/>
</dbReference>
<keyword evidence="12" id="KW-0175">Coiled coil</keyword>
<evidence type="ECO:0000256" key="4">
    <source>
        <dbReference type="ARBA" id="ARBA00022679"/>
    </source>
</evidence>
<dbReference type="GO" id="GO:0030295">
    <property type="term" value="F:protein kinase activator activity"/>
    <property type="evidence" value="ECO:0007669"/>
    <property type="project" value="TreeGrafter"/>
</dbReference>
<dbReference type="EC" id="2.7.13.3" evidence="3"/>
<dbReference type="SUPFAM" id="SSF55874">
    <property type="entry name" value="ATPase domain of HSP90 chaperone/DNA topoisomerase II/histidine kinase"/>
    <property type="match status" value="1"/>
</dbReference>
<dbReference type="InterPro" id="IPR036890">
    <property type="entry name" value="HATPase_C_sf"/>
</dbReference>
<dbReference type="GO" id="GO:0016020">
    <property type="term" value="C:membrane"/>
    <property type="evidence" value="ECO:0007669"/>
    <property type="project" value="UniProtKB-SubCell"/>
</dbReference>
<dbReference type="InterPro" id="IPR050351">
    <property type="entry name" value="BphY/WalK/GraS-like"/>
</dbReference>
<dbReference type="GO" id="GO:0005524">
    <property type="term" value="F:ATP binding"/>
    <property type="evidence" value="ECO:0007669"/>
    <property type="project" value="UniProtKB-KW"/>
</dbReference>
<keyword evidence="16" id="KW-1185">Reference proteome</keyword>
<dbReference type="InterPro" id="IPR013656">
    <property type="entry name" value="PAS_4"/>
</dbReference>
<evidence type="ECO:0000256" key="10">
    <source>
        <dbReference type="ARBA" id="ARBA00023012"/>
    </source>
</evidence>
<dbReference type="Pfam" id="PF22673">
    <property type="entry name" value="MCP-like_PDC_1"/>
    <property type="match status" value="1"/>
</dbReference>
<reference evidence="15 16" key="1">
    <citation type="submission" date="2018-06" db="EMBL/GenBank/DDBJ databases">
        <authorList>
            <consortium name="Pathogen Informatics"/>
            <person name="Doyle S."/>
        </authorList>
    </citation>
    <scope>NUCLEOTIDE SEQUENCE [LARGE SCALE GENOMIC DNA]</scope>
    <source>
        <strain evidence="15 16">NCTC10738</strain>
    </source>
</reference>